<reference evidence="15" key="1">
    <citation type="submission" date="2020-10" db="EMBL/GenBank/DDBJ databases">
        <authorList>
            <person name="Gilroy R."/>
        </authorList>
    </citation>
    <scope>NUCLEOTIDE SEQUENCE</scope>
    <source>
        <strain evidence="15">ChiHile30-977</strain>
    </source>
</reference>
<comment type="subunit">
    <text evidence="12">Component of the replication restart primosome.</text>
</comment>
<evidence type="ECO:0000256" key="5">
    <source>
        <dbReference type="ARBA" id="ARBA00022801"/>
    </source>
</evidence>
<feature type="binding site" evidence="12">
    <location>
        <position position="447"/>
    </location>
    <ligand>
        <name>Zn(2+)</name>
        <dbReference type="ChEBI" id="CHEBI:29105"/>
        <label>1</label>
    </ligand>
</feature>
<dbReference type="InterPro" id="IPR001650">
    <property type="entry name" value="Helicase_C-like"/>
</dbReference>
<dbReference type="FunFam" id="3.40.50.300:FF:000489">
    <property type="entry name" value="Primosome assembly protein PriA"/>
    <property type="match status" value="1"/>
</dbReference>
<feature type="binding site" evidence="12">
    <location>
        <position position="456"/>
    </location>
    <ligand>
        <name>Zn(2+)</name>
        <dbReference type="ChEBI" id="CHEBI:29105"/>
        <label>2</label>
    </ligand>
</feature>
<dbReference type="SMART" id="SM00487">
    <property type="entry name" value="DEXDc"/>
    <property type="match status" value="1"/>
</dbReference>
<dbReference type="Pfam" id="PF00270">
    <property type="entry name" value="DEAD"/>
    <property type="match status" value="1"/>
</dbReference>
<comment type="cofactor">
    <cofactor evidence="12">
        <name>Zn(2+)</name>
        <dbReference type="ChEBI" id="CHEBI:29105"/>
    </cofactor>
    <text evidence="12">Binds 2 zinc ions per subunit.</text>
</comment>
<dbReference type="GO" id="GO:0006270">
    <property type="term" value="P:DNA replication initiation"/>
    <property type="evidence" value="ECO:0007669"/>
    <property type="project" value="TreeGrafter"/>
</dbReference>
<keyword evidence="6 12" id="KW-0347">Helicase</keyword>
<evidence type="ECO:0000256" key="4">
    <source>
        <dbReference type="ARBA" id="ARBA00022741"/>
    </source>
</evidence>
<feature type="binding site" evidence="12">
    <location>
        <position position="490"/>
    </location>
    <ligand>
        <name>Zn(2+)</name>
        <dbReference type="ChEBI" id="CHEBI:29105"/>
        <label>1</label>
    </ligand>
</feature>
<evidence type="ECO:0000259" key="14">
    <source>
        <dbReference type="PROSITE" id="PS51194"/>
    </source>
</evidence>
<keyword evidence="9 12" id="KW-0238">DNA-binding</keyword>
<evidence type="ECO:0000259" key="13">
    <source>
        <dbReference type="PROSITE" id="PS51192"/>
    </source>
</evidence>
<dbReference type="GO" id="GO:0005524">
    <property type="term" value="F:ATP binding"/>
    <property type="evidence" value="ECO:0007669"/>
    <property type="project" value="UniProtKB-UniRule"/>
</dbReference>
<dbReference type="EMBL" id="DVFI01000087">
    <property type="protein sequence ID" value="HIQ63077.1"/>
    <property type="molecule type" value="Genomic_DNA"/>
</dbReference>
<evidence type="ECO:0000256" key="11">
    <source>
        <dbReference type="ARBA" id="ARBA00048988"/>
    </source>
</evidence>
<dbReference type="Pfam" id="PF00271">
    <property type="entry name" value="Helicase_C"/>
    <property type="match status" value="1"/>
</dbReference>
<dbReference type="CDD" id="cd18804">
    <property type="entry name" value="SF2_C_priA"/>
    <property type="match status" value="1"/>
</dbReference>
<dbReference type="InterPro" id="IPR042115">
    <property type="entry name" value="PriA_3primeBD_sf"/>
</dbReference>
<keyword evidence="3 12" id="KW-0479">Metal-binding</keyword>
<evidence type="ECO:0000313" key="16">
    <source>
        <dbReference type="Proteomes" id="UP000886819"/>
    </source>
</evidence>
<evidence type="ECO:0000256" key="1">
    <source>
        <dbReference type="ARBA" id="ARBA00022515"/>
    </source>
</evidence>
<feature type="binding site" evidence="12">
    <location>
        <position position="459"/>
    </location>
    <ligand>
        <name>Zn(2+)</name>
        <dbReference type="ChEBI" id="CHEBI:29105"/>
        <label>2</label>
    </ligand>
</feature>
<evidence type="ECO:0000256" key="8">
    <source>
        <dbReference type="ARBA" id="ARBA00022840"/>
    </source>
</evidence>
<feature type="binding site" evidence="12">
    <location>
        <position position="474"/>
    </location>
    <ligand>
        <name>Zn(2+)</name>
        <dbReference type="ChEBI" id="CHEBI:29105"/>
        <label>2</label>
    </ligand>
</feature>
<comment type="function">
    <text evidence="12">Initiates the restart of stalled replication forks, which reloads the replicative helicase on sites other than the origin of replication. Recognizes and binds to abandoned replication forks and remodels them to uncover a helicase loading site. Promotes assembly of the primosome at these replication forks.</text>
</comment>
<dbReference type="Pfam" id="PF18074">
    <property type="entry name" value="PriA_C"/>
    <property type="match status" value="1"/>
</dbReference>
<dbReference type="EC" id="5.6.2.4" evidence="12"/>
<dbReference type="CDD" id="cd17929">
    <property type="entry name" value="DEXHc_priA"/>
    <property type="match status" value="1"/>
</dbReference>
<name>A0A9D0YVY7_9FIRM</name>
<organism evidence="15 16">
    <name type="scientific">Candidatus Avichristensenella intestinipullorum</name>
    <dbReference type="NCBI Taxonomy" id="2840693"/>
    <lineage>
        <taxon>Bacteria</taxon>
        <taxon>Bacillati</taxon>
        <taxon>Bacillota</taxon>
        <taxon>Clostridia</taxon>
        <taxon>Candidatus Avichristensenella</taxon>
    </lineage>
</organism>
<keyword evidence="5 12" id="KW-0378">Hydrolase</keyword>
<feature type="binding site" evidence="12">
    <location>
        <position position="487"/>
    </location>
    <ligand>
        <name>Zn(2+)</name>
        <dbReference type="ChEBI" id="CHEBI:29105"/>
        <label>1</label>
    </ligand>
</feature>
<dbReference type="GO" id="GO:1990077">
    <property type="term" value="C:primosome complex"/>
    <property type="evidence" value="ECO:0007669"/>
    <property type="project" value="UniProtKB-UniRule"/>
</dbReference>
<dbReference type="Pfam" id="PF18319">
    <property type="entry name" value="Zn_ribbon_PriA"/>
    <property type="match status" value="1"/>
</dbReference>
<comment type="catalytic activity">
    <reaction evidence="12">
        <text>Couples ATP hydrolysis with the unwinding of duplex DNA by translocating in the 3'-5' direction.</text>
        <dbReference type="EC" id="5.6.2.4"/>
    </reaction>
</comment>
<dbReference type="Gene3D" id="3.40.50.300">
    <property type="entry name" value="P-loop containing nucleotide triphosphate hydrolases"/>
    <property type="match status" value="2"/>
</dbReference>
<dbReference type="GO" id="GO:0008270">
    <property type="term" value="F:zinc ion binding"/>
    <property type="evidence" value="ECO:0007669"/>
    <property type="project" value="UniProtKB-UniRule"/>
</dbReference>
<dbReference type="GO" id="GO:0006302">
    <property type="term" value="P:double-strand break repair"/>
    <property type="evidence" value="ECO:0007669"/>
    <property type="project" value="InterPro"/>
</dbReference>
<evidence type="ECO:0000313" key="15">
    <source>
        <dbReference type="EMBL" id="HIQ63077.1"/>
    </source>
</evidence>
<dbReference type="GO" id="GO:0016787">
    <property type="term" value="F:hydrolase activity"/>
    <property type="evidence" value="ECO:0007669"/>
    <property type="project" value="UniProtKB-KW"/>
</dbReference>
<feature type="domain" description="Helicase C-terminal" evidence="14">
    <location>
        <begin position="460"/>
        <end position="641"/>
    </location>
</feature>
<dbReference type="PANTHER" id="PTHR30580">
    <property type="entry name" value="PRIMOSOMAL PROTEIN N"/>
    <property type="match status" value="1"/>
</dbReference>
<dbReference type="Pfam" id="PF17764">
    <property type="entry name" value="PriA_3primeBD"/>
    <property type="match status" value="1"/>
</dbReference>
<evidence type="ECO:0000256" key="9">
    <source>
        <dbReference type="ARBA" id="ARBA00023125"/>
    </source>
</evidence>
<keyword evidence="1 12" id="KW-0639">Primosome</keyword>
<dbReference type="InterPro" id="IPR014001">
    <property type="entry name" value="Helicase_ATP-bd"/>
</dbReference>
<dbReference type="AlphaFoldDB" id="A0A9D0YVY7"/>
<feature type="binding site" evidence="12">
    <location>
        <position position="450"/>
    </location>
    <ligand>
        <name>Zn(2+)</name>
        <dbReference type="ChEBI" id="CHEBI:29105"/>
        <label>1</label>
    </ligand>
</feature>
<dbReference type="NCBIfam" id="TIGR00595">
    <property type="entry name" value="priA"/>
    <property type="match status" value="1"/>
</dbReference>
<dbReference type="InterPro" id="IPR005259">
    <property type="entry name" value="PriA"/>
</dbReference>
<evidence type="ECO:0000256" key="10">
    <source>
        <dbReference type="ARBA" id="ARBA00023235"/>
    </source>
</evidence>
<keyword evidence="8 12" id="KW-0067">ATP-binding</keyword>
<dbReference type="PROSITE" id="PS51192">
    <property type="entry name" value="HELICASE_ATP_BIND_1"/>
    <property type="match status" value="1"/>
</dbReference>
<dbReference type="GO" id="GO:0006310">
    <property type="term" value="P:DNA recombination"/>
    <property type="evidence" value="ECO:0007669"/>
    <property type="project" value="InterPro"/>
</dbReference>
<feature type="binding site" evidence="12">
    <location>
        <position position="477"/>
    </location>
    <ligand>
        <name>Zn(2+)</name>
        <dbReference type="ChEBI" id="CHEBI:29105"/>
        <label>2</label>
    </ligand>
</feature>
<evidence type="ECO:0000256" key="3">
    <source>
        <dbReference type="ARBA" id="ARBA00022723"/>
    </source>
</evidence>
<dbReference type="InterPro" id="IPR041222">
    <property type="entry name" value="PriA_3primeBD"/>
</dbReference>
<evidence type="ECO:0000256" key="12">
    <source>
        <dbReference type="HAMAP-Rule" id="MF_00983"/>
    </source>
</evidence>
<dbReference type="SMART" id="SM00490">
    <property type="entry name" value="HELICc"/>
    <property type="match status" value="1"/>
</dbReference>
<dbReference type="InterPro" id="IPR040498">
    <property type="entry name" value="PriA_CRR"/>
</dbReference>
<keyword evidence="10 12" id="KW-0413">Isomerase</keyword>
<dbReference type="InterPro" id="IPR011545">
    <property type="entry name" value="DEAD/DEAH_box_helicase_dom"/>
</dbReference>
<dbReference type="PROSITE" id="PS51194">
    <property type="entry name" value="HELICASE_CTER"/>
    <property type="match status" value="1"/>
</dbReference>
<sequence>MTCCEVIVEIAHENVGHVFTYRVPDGLSLLPGTRVLAPFGSRTVEGYVLRLKDGPGDVPPEKLRTILRALDSYPAILPALMDLAAWLCEKAHCLPVEALRLMLPAQMRGERVRVKTAQWAHLTAQGEALEQALAAARRAPRRAEILRRLAQGDQPAAQMRALGAGALQTLCRQGVVTLYARETLRRPAASGFQAAPEAPLTDDQCRVLEEILPAMARGEGRFLLSGVTGSGKTEVYIRAVRAALADGKGAIVLVPEIALTPQMVGWFRSRFGQDAAVLHSRLSAGERYDEWRRIRRGDARVVVGARSAVFAPVERLGIIIVDEEHEQTYLNDHHPRYDAREVAQRRCEQEHATLLLASATPSLKSFSRTMPHLRSSLGPLTLLEMPRRVLGRPMPRVEIVDMRQELARGNRTVFSRALDQALRECLARGEQAMLFINRRGYSTFVSCRACGQAVKCPHCDISLTYHRAEDMLRCHYCGHEQPPPRACPACGSPSIKYFGAGTQKVEEALRQRFAGVPSVRMDVDTTQGKDAHAKLLDTFRRGEARVLIGTQMIAKGLDFPHVTLVGVVAADTTLNLPDYRSPERAFSLIVQVAGRAGRADTPGRVIVQTYDPDHYAVRAAARQDYRAFFETEFDRRRRGLYPPFTRLARLLVESADAGAAQRTAEALAEALGAFVSGDPALSRQVVQMRAMEAPVKRLRGRARWQVFIKLYARGPTPAILEKMDELAAREWRGAAVCLEVDPANMA</sequence>
<evidence type="ECO:0000256" key="7">
    <source>
        <dbReference type="ARBA" id="ARBA00022833"/>
    </source>
</evidence>
<dbReference type="SUPFAM" id="SSF52540">
    <property type="entry name" value="P-loop containing nucleoside triphosphate hydrolases"/>
    <property type="match status" value="1"/>
</dbReference>
<protein>
    <recommendedName>
        <fullName evidence="12">Replication restart protein PriA</fullName>
    </recommendedName>
    <alternativeName>
        <fullName evidence="12">ATP-dependent DNA helicase PriA</fullName>
        <ecNumber evidence="12">5.6.2.4</ecNumber>
    </alternativeName>
    <alternativeName>
        <fullName evidence="12">DNA 3'-5' helicase PriA</fullName>
    </alternativeName>
</protein>
<dbReference type="InterPro" id="IPR027417">
    <property type="entry name" value="P-loop_NTPase"/>
</dbReference>
<gene>
    <name evidence="12 15" type="primary">priA</name>
    <name evidence="15" type="ORF">IAA66_05755</name>
</gene>
<comment type="similarity">
    <text evidence="12">Belongs to the helicase family. PriA subfamily.</text>
</comment>
<proteinExistence type="inferred from homology"/>
<feature type="domain" description="Helicase ATP-binding" evidence="13">
    <location>
        <begin position="213"/>
        <end position="379"/>
    </location>
</feature>
<dbReference type="Proteomes" id="UP000886819">
    <property type="component" value="Unassembled WGS sequence"/>
</dbReference>
<accession>A0A9D0YVY7</accession>
<keyword evidence="7 12" id="KW-0862">Zinc</keyword>
<dbReference type="Gene3D" id="3.40.1440.60">
    <property type="entry name" value="PriA, 3(prime) DNA-binding domain"/>
    <property type="match status" value="1"/>
</dbReference>
<dbReference type="GO" id="GO:0003677">
    <property type="term" value="F:DNA binding"/>
    <property type="evidence" value="ECO:0007669"/>
    <property type="project" value="UniProtKB-UniRule"/>
</dbReference>
<keyword evidence="4 12" id="KW-0547">Nucleotide-binding</keyword>
<dbReference type="InterPro" id="IPR041236">
    <property type="entry name" value="PriA_C"/>
</dbReference>
<evidence type="ECO:0000256" key="2">
    <source>
        <dbReference type="ARBA" id="ARBA00022705"/>
    </source>
</evidence>
<comment type="catalytic activity">
    <reaction evidence="11 12">
        <text>ATP + H2O = ADP + phosphate + H(+)</text>
        <dbReference type="Rhea" id="RHEA:13065"/>
        <dbReference type="ChEBI" id="CHEBI:15377"/>
        <dbReference type="ChEBI" id="CHEBI:15378"/>
        <dbReference type="ChEBI" id="CHEBI:30616"/>
        <dbReference type="ChEBI" id="CHEBI:43474"/>
        <dbReference type="ChEBI" id="CHEBI:456216"/>
        <dbReference type="EC" id="5.6.2.4"/>
    </reaction>
</comment>
<dbReference type="HAMAP" id="MF_00983">
    <property type="entry name" value="PriA"/>
    <property type="match status" value="1"/>
</dbReference>
<keyword evidence="2 12" id="KW-0235">DNA replication</keyword>
<comment type="caution">
    <text evidence="15">The sequence shown here is derived from an EMBL/GenBank/DDBJ whole genome shotgun (WGS) entry which is preliminary data.</text>
</comment>
<dbReference type="PANTHER" id="PTHR30580:SF0">
    <property type="entry name" value="PRIMOSOMAL PROTEIN N"/>
    <property type="match status" value="1"/>
</dbReference>
<evidence type="ECO:0000256" key="6">
    <source>
        <dbReference type="ARBA" id="ARBA00022806"/>
    </source>
</evidence>
<reference evidence="15" key="2">
    <citation type="journal article" date="2021" name="PeerJ">
        <title>Extensive microbial diversity within the chicken gut microbiome revealed by metagenomics and culture.</title>
        <authorList>
            <person name="Gilroy R."/>
            <person name="Ravi A."/>
            <person name="Getino M."/>
            <person name="Pursley I."/>
            <person name="Horton D.L."/>
            <person name="Alikhan N.F."/>
            <person name="Baker D."/>
            <person name="Gharbi K."/>
            <person name="Hall N."/>
            <person name="Watson M."/>
            <person name="Adriaenssens E.M."/>
            <person name="Foster-Nyarko E."/>
            <person name="Jarju S."/>
            <person name="Secka A."/>
            <person name="Antonio M."/>
            <person name="Oren A."/>
            <person name="Chaudhuri R.R."/>
            <person name="La Ragione R."/>
            <person name="Hildebrand F."/>
            <person name="Pallen M.J."/>
        </authorList>
    </citation>
    <scope>NUCLEOTIDE SEQUENCE</scope>
    <source>
        <strain evidence="15">ChiHile30-977</strain>
    </source>
</reference>
<dbReference type="GO" id="GO:0006269">
    <property type="term" value="P:DNA replication, synthesis of primer"/>
    <property type="evidence" value="ECO:0007669"/>
    <property type="project" value="UniProtKB-KW"/>
</dbReference>
<dbReference type="GO" id="GO:0043138">
    <property type="term" value="F:3'-5' DNA helicase activity"/>
    <property type="evidence" value="ECO:0007669"/>
    <property type="project" value="UniProtKB-EC"/>
</dbReference>